<dbReference type="SUPFAM" id="SSF53474">
    <property type="entry name" value="alpha/beta-Hydrolases"/>
    <property type="match status" value="1"/>
</dbReference>
<evidence type="ECO:0000313" key="3">
    <source>
        <dbReference type="Proteomes" id="UP000053660"/>
    </source>
</evidence>
<dbReference type="InterPro" id="IPR029058">
    <property type="entry name" value="AB_hydrolase_fold"/>
</dbReference>
<organism evidence="2 3">
    <name type="scientific">Oesophagostomum dentatum</name>
    <name type="common">Nodular worm</name>
    <dbReference type="NCBI Taxonomy" id="61180"/>
    <lineage>
        <taxon>Eukaryota</taxon>
        <taxon>Metazoa</taxon>
        <taxon>Ecdysozoa</taxon>
        <taxon>Nematoda</taxon>
        <taxon>Chromadorea</taxon>
        <taxon>Rhabditida</taxon>
        <taxon>Rhabditina</taxon>
        <taxon>Rhabditomorpha</taxon>
        <taxon>Strongyloidea</taxon>
        <taxon>Strongylidae</taxon>
        <taxon>Oesophagostomum</taxon>
    </lineage>
</organism>
<keyword evidence="3" id="KW-1185">Reference proteome</keyword>
<accession>A0A0B1SP36</accession>
<dbReference type="GO" id="GO:0008474">
    <property type="term" value="F:palmitoyl-(protein) hydrolase activity"/>
    <property type="evidence" value="ECO:0007669"/>
    <property type="project" value="TreeGrafter"/>
</dbReference>
<dbReference type="Gene3D" id="3.40.50.1820">
    <property type="entry name" value="alpha/beta hydrolase"/>
    <property type="match status" value="1"/>
</dbReference>
<sequence>MSTLALRTWLRTFEHVYRMPAPKLEGLLYIIFPPWPPWVIHKIAFRAPQRGEYYFLVGGKKDDRQAYFSAKEAEGVEDLQICLPHLLGPKVKAIDIYYHVLRCKPVVLKLYDDVSICAMEVMCEQTEKWLKRNYSSKYKFDFSFVLFCKCRIFRCRSPKLIIFAQPNSSDIGCCMLMDPNFADIADFLRCDLLVFDYVGYGVSDGVSAEKSVYDTVERVYKYATDDLGYDPNDIILIGFSLGTAAMVHIASQNPDLGAVVLIAPFMSLWRVFLRRSNINPSMDMFPR</sequence>
<protein>
    <recommendedName>
        <fullName evidence="1">AB hydrolase-1 domain-containing protein</fullName>
    </recommendedName>
</protein>
<evidence type="ECO:0000313" key="2">
    <source>
        <dbReference type="EMBL" id="KHJ87093.1"/>
    </source>
</evidence>
<reference evidence="2 3" key="1">
    <citation type="submission" date="2014-03" db="EMBL/GenBank/DDBJ databases">
        <title>Draft genome of the hookworm Oesophagostomum dentatum.</title>
        <authorList>
            <person name="Mitreva M."/>
        </authorList>
    </citation>
    <scope>NUCLEOTIDE SEQUENCE [LARGE SCALE GENOMIC DNA]</scope>
    <source>
        <strain evidence="2 3">OD-Hann</strain>
    </source>
</reference>
<dbReference type="PANTHER" id="PTHR12277">
    <property type="entry name" value="ALPHA/BETA HYDROLASE DOMAIN-CONTAINING PROTEIN"/>
    <property type="match status" value="1"/>
</dbReference>
<evidence type="ECO:0000259" key="1">
    <source>
        <dbReference type="Pfam" id="PF00561"/>
    </source>
</evidence>
<dbReference type="Proteomes" id="UP000053660">
    <property type="component" value="Unassembled WGS sequence"/>
</dbReference>
<dbReference type="AlphaFoldDB" id="A0A0B1SP36"/>
<proteinExistence type="predicted"/>
<feature type="domain" description="AB hydrolase-1" evidence="1">
    <location>
        <begin position="166"/>
        <end position="268"/>
    </location>
</feature>
<dbReference type="PANTHER" id="PTHR12277:SF56">
    <property type="entry name" value="AB HYDROLASE-1 DOMAIN-CONTAINING PROTEIN"/>
    <property type="match status" value="1"/>
</dbReference>
<dbReference type="OrthoDB" id="10249433at2759"/>
<dbReference type="Pfam" id="PF00561">
    <property type="entry name" value="Abhydrolase_1"/>
    <property type="match status" value="1"/>
</dbReference>
<dbReference type="GO" id="GO:0010008">
    <property type="term" value="C:endosome membrane"/>
    <property type="evidence" value="ECO:0007669"/>
    <property type="project" value="TreeGrafter"/>
</dbReference>
<dbReference type="InterPro" id="IPR000073">
    <property type="entry name" value="AB_hydrolase_1"/>
</dbReference>
<gene>
    <name evidence="2" type="ORF">OESDEN_13139</name>
</gene>
<dbReference type="GO" id="GO:0005886">
    <property type="term" value="C:plasma membrane"/>
    <property type="evidence" value="ECO:0007669"/>
    <property type="project" value="TreeGrafter"/>
</dbReference>
<name>A0A0B1SP36_OESDE</name>
<dbReference type="EMBL" id="KN558586">
    <property type="protein sequence ID" value="KHJ87093.1"/>
    <property type="molecule type" value="Genomic_DNA"/>
</dbReference>